<organism evidence="3 4">
    <name type="scientific">Romeriopsis navalis LEGE 11480</name>
    <dbReference type="NCBI Taxonomy" id="2777977"/>
    <lineage>
        <taxon>Bacteria</taxon>
        <taxon>Bacillati</taxon>
        <taxon>Cyanobacteriota</taxon>
        <taxon>Cyanophyceae</taxon>
        <taxon>Leptolyngbyales</taxon>
        <taxon>Leptolyngbyaceae</taxon>
        <taxon>Romeriopsis</taxon>
        <taxon>Romeriopsis navalis</taxon>
    </lineage>
</organism>
<dbReference type="SUPFAM" id="SSF55073">
    <property type="entry name" value="Nucleotide cyclase"/>
    <property type="match status" value="1"/>
</dbReference>
<dbReference type="PANTHER" id="PTHR44757">
    <property type="entry name" value="DIGUANYLATE CYCLASE DGCP"/>
    <property type="match status" value="1"/>
</dbReference>
<dbReference type="CDD" id="cd01948">
    <property type="entry name" value="EAL"/>
    <property type="match status" value="1"/>
</dbReference>
<dbReference type="CDD" id="cd00130">
    <property type="entry name" value="PAS"/>
    <property type="match status" value="1"/>
</dbReference>
<protein>
    <submittedName>
        <fullName evidence="3">EAL domain-containing protein</fullName>
    </submittedName>
</protein>
<dbReference type="FunFam" id="3.30.70.270:FF:000001">
    <property type="entry name" value="Diguanylate cyclase domain protein"/>
    <property type="match status" value="1"/>
</dbReference>
<dbReference type="PANTHER" id="PTHR44757:SF4">
    <property type="entry name" value="DIGUANYLATE CYCLASE DGCE-RELATED"/>
    <property type="match status" value="1"/>
</dbReference>
<dbReference type="Pfam" id="PF13426">
    <property type="entry name" value="PAS_9"/>
    <property type="match status" value="1"/>
</dbReference>
<keyword evidence="4" id="KW-1185">Reference proteome</keyword>
<dbReference type="InterPro" id="IPR035965">
    <property type="entry name" value="PAS-like_dom_sf"/>
</dbReference>
<evidence type="ECO:0000313" key="4">
    <source>
        <dbReference type="Proteomes" id="UP000625316"/>
    </source>
</evidence>
<dbReference type="AlphaFoldDB" id="A0A928VLW3"/>
<dbReference type="PROSITE" id="PS50883">
    <property type="entry name" value="EAL"/>
    <property type="match status" value="1"/>
</dbReference>
<name>A0A928VLW3_9CYAN</name>
<evidence type="ECO:0000313" key="3">
    <source>
        <dbReference type="EMBL" id="MBE9028409.1"/>
    </source>
</evidence>
<comment type="caution">
    <text evidence="3">The sequence shown here is derived from an EMBL/GenBank/DDBJ whole genome shotgun (WGS) entry which is preliminary data.</text>
</comment>
<dbReference type="Pfam" id="PF00563">
    <property type="entry name" value="EAL"/>
    <property type="match status" value="1"/>
</dbReference>
<dbReference type="InterPro" id="IPR035919">
    <property type="entry name" value="EAL_sf"/>
</dbReference>
<reference evidence="3" key="1">
    <citation type="submission" date="2020-10" db="EMBL/GenBank/DDBJ databases">
        <authorList>
            <person name="Castelo-Branco R."/>
            <person name="Eusebio N."/>
            <person name="Adriana R."/>
            <person name="Vieira A."/>
            <person name="Brugerolle De Fraissinette N."/>
            <person name="Rezende De Castro R."/>
            <person name="Schneider M.P."/>
            <person name="Vasconcelos V."/>
            <person name="Leao P.N."/>
        </authorList>
    </citation>
    <scope>NUCLEOTIDE SEQUENCE</scope>
    <source>
        <strain evidence="3">LEGE 11480</strain>
    </source>
</reference>
<dbReference type="CDD" id="cd01949">
    <property type="entry name" value="GGDEF"/>
    <property type="match status" value="1"/>
</dbReference>
<dbReference type="RefSeq" id="WP_264323231.1">
    <property type="nucleotide sequence ID" value="NZ_JADEXQ010000003.1"/>
</dbReference>
<proteinExistence type="predicted"/>
<dbReference type="InterPro" id="IPR000014">
    <property type="entry name" value="PAS"/>
</dbReference>
<feature type="domain" description="GGDEF" evidence="2">
    <location>
        <begin position="198"/>
        <end position="331"/>
    </location>
</feature>
<dbReference type="PROSITE" id="PS50887">
    <property type="entry name" value="GGDEF"/>
    <property type="match status" value="1"/>
</dbReference>
<feature type="domain" description="EAL" evidence="1">
    <location>
        <begin position="342"/>
        <end position="608"/>
    </location>
</feature>
<dbReference type="InterPro" id="IPR043128">
    <property type="entry name" value="Rev_trsase/Diguanyl_cyclase"/>
</dbReference>
<dbReference type="EMBL" id="JADEXQ010000003">
    <property type="protein sequence ID" value="MBE9028409.1"/>
    <property type="molecule type" value="Genomic_DNA"/>
</dbReference>
<dbReference type="Gene3D" id="3.30.70.270">
    <property type="match status" value="1"/>
</dbReference>
<dbReference type="Gene3D" id="3.20.20.450">
    <property type="entry name" value="EAL domain"/>
    <property type="match status" value="1"/>
</dbReference>
<dbReference type="SMART" id="SM00052">
    <property type="entry name" value="EAL"/>
    <property type="match status" value="1"/>
</dbReference>
<sequence length="608" mass="68843">MSKVHLTQMSTIAPTSINPQAAQAVDACRHSDVTHATLEAISHAVITTNLEGQIQYCNPPAIDLLTSNVFCQTESNLVGQKLDHVLPLVDEQTRQPLNSLIQQLQQVEPNAFEIVNQAAFVTDRGQEIALDLTVAPIYETTAVITGTVFMLRDVTQARQANHALLWQAHHDALTGLVNRGEFEAQLTQAIAEAKQSDHTHTLCYIDLDQFKIVNDTCGHNAGDELLRRLAQIFQREIRQSDTLSRVGGDEFSILFHQCSLDQARQIVERIHQQVEQFRFLWEEQSFNISASFGLVQIDTQSEGLTTVLSAADAACYAAKEAGRNRIHLYYSDDDELTRQRSERMWISQIHQAIEEQRFQLYAQDIVPISRNSDVIESIEHDHLPFERHVEILLRMIDRDGKIVPPGCFIPAAERYGLMTDLDRVVIDTFFKSYAQACLSNSGRPLDSCLYAINLSARSLNDAQFIDFVKEQFQKYRLPPHVICFEITETAAISNVDQASQFIQELKQMGCHFALDDFGSGMNCFAYLKQLKIDYLKIDGSFIKNITTEKIDQELVSCMNRIAHVLGVKTVAEWVENDEILHTLRGLDIDYAQGYGLHRPEPLEFTLKY</sequence>
<dbReference type="SUPFAM" id="SSF141868">
    <property type="entry name" value="EAL domain-like"/>
    <property type="match status" value="1"/>
</dbReference>
<dbReference type="Proteomes" id="UP000625316">
    <property type="component" value="Unassembled WGS sequence"/>
</dbReference>
<dbReference type="NCBIfam" id="TIGR00254">
    <property type="entry name" value="GGDEF"/>
    <property type="match status" value="1"/>
</dbReference>
<dbReference type="NCBIfam" id="TIGR00229">
    <property type="entry name" value="sensory_box"/>
    <property type="match status" value="1"/>
</dbReference>
<dbReference type="InterPro" id="IPR000160">
    <property type="entry name" value="GGDEF_dom"/>
</dbReference>
<dbReference type="SUPFAM" id="SSF55785">
    <property type="entry name" value="PYP-like sensor domain (PAS domain)"/>
    <property type="match status" value="1"/>
</dbReference>
<dbReference type="SMART" id="SM00267">
    <property type="entry name" value="GGDEF"/>
    <property type="match status" value="1"/>
</dbReference>
<evidence type="ECO:0000259" key="2">
    <source>
        <dbReference type="PROSITE" id="PS50887"/>
    </source>
</evidence>
<dbReference type="InterPro" id="IPR029787">
    <property type="entry name" value="Nucleotide_cyclase"/>
</dbReference>
<dbReference type="InterPro" id="IPR001633">
    <property type="entry name" value="EAL_dom"/>
</dbReference>
<dbReference type="Pfam" id="PF00990">
    <property type="entry name" value="GGDEF"/>
    <property type="match status" value="1"/>
</dbReference>
<evidence type="ECO:0000259" key="1">
    <source>
        <dbReference type="PROSITE" id="PS50883"/>
    </source>
</evidence>
<dbReference type="InterPro" id="IPR052155">
    <property type="entry name" value="Biofilm_reg_signaling"/>
</dbReference>
<dbReference type="Gene3D" id="3.30.450.20">
    <property type="entry name" value="PAS domain"/>
    <property type="match status" value="1"/>
</dbReference>
<accession>A0A928VLW3</accession>
<gene>
    <name evidence="3" type="ORF">IQ266_01400</name>
</gene>